<evidence type="ECO:0000313" key="2">
    <source>
        <dbReference type="EMBL" id="CUM97621.1"/>
    </source>
</evidence>
<feature type="domain" description="DJ-1/PfpI" evidence="1">
    <location>
        <begin position="7"/>
        <end position="168"/>
    </location>
</feature>
<dbReference type="InterPro" id="IPR050325">
    <property type="entry name" value="Prot/Nucl_acid_deglycase"/>
</dbReference>
<dbReference type="InterPro" id="IPR029062">
    <property type="entry name" value="Class_I_gatase-like"/>
</dbReference>
<dbReference type="PANTHER" id="PTHR48094:SF12">
    <property type="entry name" value="PARKINSON DISEASE PROTEIN 7 HOMOLOG"/>
    <property type="match status" value="1"/>
</dbReference>
<gene>
    <name evidence="2" type="primary">yajL</name>
    <name evidence="2" type="ORF">ERS852574_01927</name>
</gene>
<reference evidence="2 3" key="1">
    <citation type="submission" date="2015-09" db="EMBL/GenBank/DDBJ databases">
        <authorList>
            <consortium name="Pathogen Informatics"/>
        </authorList>
    </citation>
    <scope>NUCLEOTIDE SEQUENCE [LARGE SCALE GENOMIC DNA]</scope>
    <source>
        <strain evidence="2 3">2789STDY5834962</strain>
    </source>
</reference>
<dbReference type="AlphaFoldDB" id="A0A173T4K2"/>
<dbReference type="Gene3D" id="3.40.50.880">
    <property type="match status" value="1"/>
</dbReference>
<dbReference type="EMBL" id="CYXR01000012">
    <property type="protein sequence ID" value="CUM97621.1"/>
    <property type="molecule type" value="Genomic_DNA"/>
</dbReference>
<evidence type="ECO:0000313" key="3">
    <source>
        <dbReference type="Proteomes" id="UP000095727"/>
    </source>
</evidence>
<dbReference type="SUPFAM" id="SSF52317">
    <property type="entry name" value="Class I glutamine amidotransferase-like"/>
    <property type="match status" value="1"/>
</dbReference>
<dbReference type="Proteomes" id="UP000095727">
    <property type="component" value="Unassembled WGS sequence"/>
</dbReference>
<protein>
    <submittedName>
        <fullName evidence="2">Chaperone protein YajL</fullName>
    </submittedName>
</protein>
<proteinExistence type="predicted"/>
<organism evidence="2 3">
    <name type="scientific">Coprococcus comes</name>
    <dbReference type="NCBI Taxonomy" id="410072"/>
    <lineage>
        <taxon>Bacteria</taxon>
        <taxon>Bacillati</taxon>
        <taxon>Bacillota</taxon>
        <taxon>Clostridia</taxon>
        <taxon>Lachnospirales</taxon>
        <taxon>Lachnospiraceae</taxon>
        <taxon>Coprococcus</taxon>
    </lineage>
</organism>
<dbReference type="InterPro" id="IPR002818">
    <property type="entry name" value="DJ-1/PfpI"/>
</dbReference>
<dbReference type="Pfam" id="PF01965">
    <property type="entry name" value="DJ-1_PfpI"/>
    <property type="match status" value="1"/>
</dbReference>
<dbReference type="GO" id="GO:0005737">
    <property type="term" value="C:cytoplasm"/>
    <property type="evidence" value="ECO:0007669"/>
    <property type="project" value="TreeGrafter"/>
</dbReference>
<dbReference type="PANTHER" id="PTHR48094">
    <property type="entry name" value="PROTEIN/NUCLEIC ACID DEGLYCASE DJ-1-RELATED"/>
    <property type="match status" value="1"/>
</dbReference>
<dbReference type="NCBIfam" id="TIGR01383">
    <property type="entry name" value="not_thiJ"/>
    <property type="match status" value="1"/>
</dbReference>
<dbReference type="CDD" id="cd03135">
    <property type="entry name" value="GATase1_DJ-1"/>
    <property type="match status" value="1"/>
</dbReference>
<dbReference type="InterPro" id="IPR006287">
    <property type="entry name" value="DJ-1"/>
</dbReference>
<sequence length="187" mass="20250">MDKIMNEVCVFLAEGFEEIEGLTVVDLLRRAGIETRTVSIMGQEEIKGAHGIIVKADSLFENTDFSEVKMLVLPGGMPGTIHLKEHKGLEELILKHNEEKKYLAAICAAPTVFGGMGILKGKKAICYPGMEEGLTGAEVTCQPAVTDGHITTSRGLGTAIDFALALISELRDKESADTISKQVVYER</sequence>
<accession>A0A173T4K2</accession>
<name>A0A173T4K2_9FIRM</name>
<evidence type="ECO:0000259" key="1">
    <source>
        <dbReference type="Pfam" id="PF01965"/>
    </source>
</evidence>